<dbReference type="EMBL" id="LVCN01000005">
    <property type="protein sequence ID" value="KYL37006.1"/>
    <property type="molecule type" value="Genomic_DNA"/>
</dbReference>
<comment type="caution">
    <text evidence="1">The sequence shown here is derived from an EMBL/GenBank/DDBJ whole genome shotgun (WGS) entry which is preliminary data.</text>
</comment>
<gene>
    <name evidence="1" type="ORF">A2I96_06495</name>
</gene>
<sequence length="304" mass="35076">MNKFIIFAPSYNEKSGGIVVLHKLCHLINELGYEAYLYPHREQFVFDKKNIFSTLLLFIKFHIKTVLKGYKVNKSFNTPIFKGADCKIDETCVVFYSELVLGNPLKAKNVVRWLLHQPGFHTGNVMYNSGELLFKFNSAIKDFNYPGSHTSSQELKVIHYPLEHYNKKNLSPKREGTAYCLRKGKNKKIVHELKDSILIDNLSHKEVAEVFKKTKRFISYDTYTAYSLFAVLCGCESVVIPDDNTSEEQWYPNETDRYGIAYGFENLEKANRTKELVKAFVTSEEEKSIKNVKSAIGIIGRYFD</sequence>
<reference evidence="1 2" key="1">
    <citation type="submission" date="2016-03" db="EMBL/GenBank/DDBJ databases">
        <authorList>
            <person name="Zhang H."/>
            <person name="Liu R."/>
            <person name="Wang M."/>
            <person name="Wang H."/>
            <person name="Wang L."/>
            <person name="Song L."/>
        </authorList>
    </citation>
    <scope>NUCLEOTIDE SEQUENCE [LARGE SCALE GENOMIC DNA]</scope>
    <source>
        <strain evidence="1 2">DSM 16099</strain>
    </source>
</reference>
<evidence type="ECO:0008006" key="3">
    <source>
        <dbReference type="Google" id="ProtNLM"/>
    </source>
</evidence>
<name>A0ABD4ES51_9GAMM</name>
<organism evidence="1 2">
    <name type="scientific">Pseudoalteromonas tetraodonis</name>
    <dbReference type="NCBI Taxonomy" id="43659"/>
    <lineage>
        <taxon>Bacteria</taxon>
        <taxon>Pseudomonadati</taxon>
        <taxon>Pseudomonadota</taxon>
        <taxon>Gammaproteobacteria</taxon>
        <taxon>Alteromonadales</taxon>
        <taxon>Pseudoalteromonadaceae</taxon>
        <taxon>Pseudoalteromonas</taxon>
    </lineage>
</organism>
<evidence type="ECO:0000313" key="2">
    <source>
        <dbReference type="Proteomes" id="UP000075763"/>
    </source>
</evidence>
<proteinExistence type="predicted"/>
<dbReference type="Proteomes" id="UP000075763">
    <property type="component" value="Unassembled WGS sequence"/>
</dbReference>
<protein>
    <recommendedName>
        <fullName evidence="3">WavQ</fullName>
    </recommendedName>
</protein>
<dbReference type="AlphaFoldDB" id="A0ABD4ES51"/>
<accession>A0ABD4ES51</accession>
<evidence type="ECO:0000313" key="1">
    <source>
        <dbReference type="EMBL" id="KYL37006.1"/>
    </source>
</evidence>